<keyword evidence="4" id="KW-1185">Reference proteome</keyword>
<dbReference type="InterPro" id="IPR027417">
    <property type="entry name" value="P-loop_NTPase"/>
</dbReference>
<sequence>PCGRLQCDILQSLDMPAVLIGDGRLGGISATITAYESLRARGYDVPIIAICDGSLDNANAVQVALDHAKAPTSVVRFPELPAADDPGMFDDSVRRVTTWCSIPEAQAAFRKVLNLLKEHAKA</sequence>
<evidence type="ECO:0000313" key="3">
    <source>
        <dbReference type="EMBL" id="KAK3265726.1"/>
    </source>
</evidence>
<evidence type="ECO:0000256" key="2">
    <source>
        <dbReference type="ARBA" id="ARBA00022679"/>
    </source>
</evidence>
<dbReference type="GO" id="GO:0004015">
    <property type="term" value="F:adenosylmethionine-8-amino-7-oxononanoate transaminase activity"/>
    <property type="evidence" value="ECO:0007669"/>
    <property type="project" value="TreeGrafter"/>
</dbReference>
<dbReference type="CDD" id="cd03109">
    <property type="entry name" value="DTBS"/>
    <property type="match status" value="1"/>
</dbReference>
<dbReference type="Gene3D" id="3.40.50.300">
    <property type="entry name" value="P-loop containing nucleotide triphosphate hydrolases"/>
    <property type="match status" value="1"/>
</dbReference>
<name>A0AAE0KYS1_9CHLO</name>
<evidence type="ECO:0000313" key="4">
    <source>
        <dbReference type="Proteomes" id="UP001190700"/>
    </source>
</evidence>
<dbReference type="GO" id="GO:0009102">
    <property type="term" value="P:biotin biosynthetic process"/>
    <property type="evidence" value="ECO:0007669"/>
    <property type="project" value="TreeGrafter"/>
</dbReference>
<feature type="non-terminal residue" evidence="3">
    <location>
        <position position="1"/>
    </location>
</feature>
<keyword evidence="1" id="KW-0032">Aminotransferase</keyword>
<dbReference type="AlphaFoldDB" id="A0AAE0KYS1"/>
<dbReference type="Proteomes" id="UP001190700">
    <property type="component" value="Unassembled WGS sequence"/>
</dbReference>
<dbReference type="GO" id="GO:0005739">
    <property type="term" value="C:mitochondrion"/>
    <property type="evidence" value="ECO:0007669"/>
    <property type="project" value="TreeGrafter"/>
</dbReference>
<accession>A0AAE0KYS1</accession>
<comment type="caution">
    <text evidence="3">The sequence shown here is derived from an EMBL/GenBank/DDBJ whole genome shotgun (WGS) entry which is preliminary data.</text>
</comment>
<keyword evidence="2" id="KW-0808">Transferase</keyword>
<organism evidence="3 4">
    <name type="scientific">Cymbomonas tetramitiformis</name>
    <dbReference type="NCBI Taxonomy" id="36881"/>
    <lineage>
        <taxon>Eukaryota</taxon>
        <taxon>Viridiplantae</taxon>
        <taxon>Chlorophyta</taxon>
        <taxon>Pyramimonadophyceae</taxon>
        <taxon>Pyramimonadales</taxon>
        <taxon>Pyramimonadaceae</taxon>
        <taxon>Cymbomonas</taxon>
    </lineage>
</organism>
<protein>
    <submittedName>
        <fullName evidence="3">Uncharacterized protein</fullName>
    </submittedName>
</protein>
<evidence type="ECO:0000256" key="1">
    <source>
        <dbReference type="ARBA" id="ARBA00022576"/>
    </source>
</evidence>
<gene>
    <name evidence="3" type="ORF">CYMTET_25616</name>
</gene>
<dbReference type="GO" id="GO:0004141">
    <property type="term" value="F:dethiobiotin synthase activity"/>
    <property type="evidence" value="ECO:0007669"/>
    <property type="project" value="TreeGrafter"/>
</dbReference>
<dbReference type="EMBL" id="LGRX02013720">
    <property type="protein sequence ID" value="KAK3265726.1"/>
    <property type="molecule type" value="Genomic_DNA"/>
</dbReference>
<dbReference type="PANTHER" id="PTHR42684">
    <property type="entry name" value="ADENOSYLMETHIONINE-8-AMINO-7-OXONONANOATE AMINOTRANSFERASE"/>
    <property type="match status" value="1"/>
</dbReference>
<dbReference type="PANTHER" id="PTHR42684:SF3">
    <property type="entry name" value="ADENOSYLMETHIONINE-8-AMINO-7-OXONONANOATE AMINOTRANSFERASE"/>
    <property type="match status" value="1"/>
</dbReference>
<reference evidence="3 4" key="1">
    <citation type="journal article" date="2015" name="Genome Biol. Evol.">
        <title>Comparative Genomics of a Bacterivorous Green Alga Reveals Evolutionary Causalities and Consequences of Phago-Mixotrophic Mode of Nutrition.</title>
        <authorList>
            <person name="Burns J.A."/>
            <person name="Paasch A."/>
            <person name="Narechania A."/>
            <person name="Kim E."/>
        </authorList>
    </citation>
    <scope>NUCLEOTIDE SEQUENCE [LARGE SCALE GENOMIC DNA]</scope>
    <source>
        <strain evidence="3 4">PLY_AMNH</strain>
    </source>
</reference>
<proteinExistence type="predicted"/>